<dbReference type="Gene3D" id="3.40.50.11890">
    <property type="match status" value="1"/>
</dbReference>
<dbReference type="Proteomes" id="UP000769766">
    <property type="component" value="Unassembled WGS sequence"/>
</dbReference>
<dbReference type="AlphaFoldDB" id="A0A932CR29"/>
<gene>
    <name evidence="2" type="ORF">HYY20_11940</name>
</gene>
<protein>
    <submittedName>
        <fullName evidence="2">2-hydroxyacyl-CoA dehydratase</fullName>
    </submittedName>
</protein>
<evidence type="ECO:0000313" key="2">
    <source>
        <dbReference type="EMBL" id="MBI2877581.1"/>
    </source>
</evidence>
<dbReference type="EMBL" id="JACPRF010000366">
    <property type="protein sequence ID" value="MBI2877581.1"/>
    <property type="molecule type" value="Genomic_DNA"/>
</dbReference>
<organism evidence="2 3">
    <name type="scientific">Tectimicrobiota bacterium</name>
    <dbReference type="NCBI Taxonomy" id="2528274"/>
    <lineage>
        <taxon>Bacteria</taxon>
        <taxon>Pseudomonadati</taxon>
        <taxon>Nitrospinota/Tectimicrobiota group</taxon>
        <taxon>Candidatus Tectimicrobiota</taxon>
    </lineage>
</organism>
<comment type="similarity">
    <text evidence="1">Belongs to the FldB/FldC dehydratase alpha/beta subunit family.</text>
</comment>
<sequence length="394" mass="44777">MKDYFEMVLRAKEEGKQLAWTSFAVPVELFYAMDIVPFLVEQFCITDLVQRIAQGQGFEYFDIGAGTGFSTEVCSPHLATVGMAKDGALPKPDFIVGANSPCDSGLVAFYVLNSLYKCPSFYLDYPYLTGEEAVQYFKRDLERLVKFLEEQTGKKMDYDRLREVMKFSGKAHNDYLKTMQLRKATPVPFGGREAFSLMTIKIYTEGLPQTADFFETFYRENQEKVDRGEGVLADERHRIAWFGGYPFFFTKITDWVEENFQTVVVGDGLCLIPNTPVEDLSDPLECLARKDIGASYWKITRSFCHVAEDLGDLSKEFRIDGAVFFASLGCKQNGGQMRMFQDVWREKLGIPTLILDGDVMDPRVVSAEQMKVRMREFFPLLETSKPSQASPAVV</sequence>
<proteinExistence type="inferred from homology"/>
<dbReference type="Pfam" id="PF06050">
    <property type="entry name" value="HGD-D"/>
    <property type="match status" value="1"/>
</dbReference>
<comment type="caution">
    <text evidence="2">The sequence shown here is derived from an EMBL/GenBank/DDBJ whole genome shotgun (WGS) entry which is preliminary data.</text>
</comment>
<dbReference type="PANTHER" id="PTHR30548:SF2">
    <property type="entry name" value="2-HYDROXYACYL-COA DEHYDRATASE,D-COMPONENT"/>
    <property type="match status" value="1"/>
</dbReference>
<accession>A0A932CR29</accession>
<name>A0A932CR29_UNCTE</name>
<dbReference type="InterPro" id="IPR010327">
    <property type="entry name" value="FldB/FldC_alpha/beta"/>
</dbReference>
<dbReference type="Gene3D" id="3.40.50.11900">
    <property type="match status" value="1"/>
</dbReference>
<reference evidence="2" key="1">
    <citation type="submission" date="2020-07" db="EMBL/GenBank/DDBJ databases">
        <title>Huge and variable diversity of episymbiotic CPR bacteria and DPANN archaea in groundwater ecosystems.</title>
        <authorList>
            <person name="He C.Y."/>
            <person name="Keren R."/>
            <person name="Whittaker M."/>
            <person name="Farag I.F."/>
            <person name="Doudna J."/>
            <person name="Cate J.H.D."/>
            <person name="Banfield J.F."/>
        </authorList>
    </citation>
    <scope>NUCLEOTIDE SEQUENCE</scope>
    <source>
        <strain evidence="2">NC_groundwater_672_Ag_B-0.1um_62_36</strain>
    </source>
</reference>
<evidence type="ECO:0000313" key="3">
    <source>
        <dbReference type="Proteomes" id="UP000769766"/>
    </source>
</evidence>
<dbReference type="PANTHER" id="PTHR30548">
    <property type="entry name" value="2-HYDROXYGLUTARYL-COA DEHYDRATASE, D-COMPONENT-RELATED"/>
    <property type="match status" value="1"/>
</dbReference>
<evidence type="ECO:0000256" key="1">
    <source>
        <dbReference type="ARBA" id="ARBA00005806"/>
    </source>
</evidence>